<evidence type="ECO:0000256" key="2">
    <source>
        <dbReference type="ARBA" id="ARBA00022448"/>
    </source>
</evidence>
<evidence type="ECO:0000313" key="9">
    <source>
        <dbReference type="Proteomes" id="UP001179121"/>
    </source>
</evidence>
<feature type="transmembrane region" description="Helical" evidence="7">
    <location>
        <begin position="211"/>
        <end position="234"/>
    </location>
</feature>
<dbReference type="InterPro" id="IPR052776">
    <property type="entry name" value="Chloro_ReproSupport/MetalTrans"/>
</dbReference>
<keyword evidence="6 7" id="KW-0472">Membrane</keyword>
<dbReference type="InterPro" id="IPR011541">
    <property type="entry name" value="Ni/Co_transpt_high_affinity"/>
</dbReference>
<dbReference type="AlphaFoldDB" id="A0AA86T723"/>
<evidence type="ECO:0000313" key="8">
    <source>
        <dbReference type="EMBL" id="CAI4031515.1"/>
    </source>
</evidence>
<protein>
    <recommendedName>
        <fullName evidence="7">Nickel/cobalt efflux system</fullName>
    </recommendedName>
</protein>
<keyword evidence="4 7" id="KW-0812">Transmembrane</keyword>
<comment type="similarity">
    <text evidence="7">Belongs to the NiCoT transporter (TC 2.A.52) family.</text>
</comment>
<dbReference type="Pfam" id="PF03824">
    <property type="entry name" value="NicO"/>
    <property type="match status" value="1"/>
</dbReference>
<feature type="transmembrane region" description="Helical" evidence="7">
    <location>
        <begin position="170"/>
        <end position="191"/>
    </location>
</feature>
<evidence type="ECO:0000256" key="3">
    <source>
        <dbReference type="ARBA" id="ARBA00022596"/>
    </source>
</evidence>
<feature type="transmembrane region" description="Helical" evidence="7">
    <location>
        <begin position="80"/>
        <end position="100"/>
    </location>
</feature>
<accession>A0AA86T723</accession>
<feature type="transmembrane region" description="Helical" evidence="7">
    <location>
        <begin position="141"/>
        <end position="163"/>
    </location>
</feature>
<keyword evidence="5 7" id="KW-1133">Transmembrane helix</keyword>
<comment type="subcellular location">
    <subcellularLocation>
        <location evidence="7">Cell membrane</location>
        <topology evidence="7">Multi-pass membrane protein</topology>
    </subcellularLocation>
    <subcellularLocation>
        <location evidence="1">Endomembrane system</location>
        <topology evidence="1">Multi-pass membrane protein</topology>
    </subcellularLocation>
</comment>
<gene>
    <name evidence="8" type="ORF">DNFV4_01936</name>
</gene>
<name>A0AA86T723_9BACT</name>
<dbReference type="GO" id="GO:0005886">
    <property type="term" value="C:plasma membrane"/>
    <property type="evidence" value="ECO:0007669"/>
    <property type="project" value="UniProtKB-SubCell"/>
</dbReference>
<proteinExistence type="inferred from homology"/>
<evidence type="ECO:0000256" key="6">
    <source>
        <dbReference type="ARBA" id="ARBA00023136"/>
    </source>
</evidence>
<evidence type="ECO:0000256" key="5">
    <source>
        <dbReference type="ARBA" id="ARBA00022989"/>
    </source>
</evidence>
<reference evidence="8" key="1">
    <citation type="submission" date="2022-10" db="EMBL/GenBank/DDBJ databases">
        <authorList>
            <person name="Koch H."/>
        </authorList>
    </citation>
    <scope>NUCLEOTIDE SEQUENCE</scope>
    <source>
        <strain evidence="8">DNF</strain>
    </source>
</reference>
<keyword evidence="9" id="KW-1185">Reference proteome</keyword>
<dbReference type="RefSeq" id="WP_289268426.1">
    <property type="nucleotide sequence ID" value="NZ_OX365700.1"/>
</dbReference>
<evidence type="ECO:0000256" key="1">
    <source>
        <dbReference type="ARBA" id="ARBA00004127"/>
    </source>
</evidence>
<dbReference type="KEGG" id="nti:DNFV4_01936"/>
<keyword evidence="2 7" id="KW-0813">Transport</keyword>
<dbReference type="GO" id="GO:0012505">
    <property type="term" value="C:endomembrane system"/>
    <property type="evidence" value="ECO:0007669"/>
    <property type="project" value="UniProtKB-SubCell"/>
</dbReference>
<feature type="transmembrane region" description="Helical" evidence="7">
    <location>
        <begin position="48"/>
        <end position="68"/>
    </location>
</feature>
<dbReference type="EMBL" id="OX365700">
    <property type="protein sequence ID" value="CAI4031515.1"/>
    <property type="molecule type" value="Genomic_DNA"/>
</dbReference>
<evidence type="ECO:0000256" key="4">
    <source>
        <dbReference type="ARBA" id="ARBA00022692"/>
    </source>
</evidence>
<keyword evidence="3" id="KW-0533">Nickel</keyword>
<sequence length="236" mass="24998">MSDFHFLTMLGLGFVLGFRHALDADHVAAVSTMLARSSSVWRSGLVGLSWGVGHTVMLLAAGTVMMAFQVAIPEPVAQALEGVVGLMLIILGGSLAWTLYAERWHWHSHEHDGARHLHIHHHHRSPDHDHLHWWNGAWKPFAVGMVHGLAGSAALLLLVLSNVGTLGQGLAYIAVFGVGSILGMMVTGALISMPMVYAGSWGAWGPVAQVVVRGMVSLGTVGVGAVMVAQAGFVSL</sequence>
<dbReference type="Proteomes" id="UP001179121">
    <property type="component" value="Chromosome"/>
</dbReference>
<organism evidence="8 9">
    <name type="scientific">Nitrospira tepida</name>
    <dbReference type="NCBI Taxonomy" id="2973512"/>
    <lineage>
        <taxon>Bacteria</taxon>
        <taxon>Pseudomonadati</taxon>
        <taxon>Nitrospirota</taxon>
        <taxon>Nitrospiria</taxon>
        <taxon>Nitrospirales</taxon>
        <taxon>Nitrospiraceae</taxon>
        <taxon>Nitrospira</taxon>
    </lineage>
</organism>
<evidence type="ECO:0000256" key="7">
    <source>
        <dbReference type="RuleBase" id="RU362101"/>
    </source>
</evidence>
<dbReference type="PANTHER" id="PTHR33876">
    <property type="entry name" value="UNNAMED PRODUCT"/>
    <property type="match status" value="1"/>
</dbReference>
<dbReference type="GO" id="GO:0015099">
    <property type="term" value="F:nickel cation transmembrane transporter activity"/>
    <property type="evidence" value="ECO:0007669"/>
    <property type="project" value="UniProtKB-UniRule"/>
</dbReference>
<dbReference type="PANTHER" id="PTHR33876:SF4">
    <property type="entry name" value="CHLOROPLAST PROTEIN FOR GROWTH AND FERTILITY 2"/>
    <property type="match status" value="1"/>
</dbReference>